<accession>A0A5J4W5C3</accession>
<dbReference type="GO" id="GO:0003676">
    <property type="term" value="F:nucleic acid binding"/>
    <property type="evidence" value="ECO:0007669"/>
    <property type="project" value="InterPro"/>
</dbReference>
<dbReference type="EMBL" id="SNRW01003449">
    <property type="protein sequence ID" value="KAA6389816.1"/>
    <property type="molecule type" value="Genomic_DNA"/>
</dbReference>
<dbReference type="Gene3D" id="3.30.420.10">
    <property type="entry name" value="Ribonuclease H-like superfamily/Ribonuclease H"/>
    <property type="match status" value="1"/>
</dbReference>
<sequence>MRQVSLCWVTFTHADATHRNRLADTRELLMTLEQAAQESYHSKVTGEESWFTYINIQDTMQLQRGTEPPTKPTLKVGVLKIMMTIFWNLWRIWHVDELLQRRLMNSQYFIDDILFLMQVEMDKNCEEQPESVVLHMGNAKVRRWQKKVANDQMILCLLSAVTLHIHLTQPPRTSSCSCTSIIF</sequence>
<dbReference type="AlphaFoldDB" id="A0A5J4W5C3"/>
<gene>
    <name evidence="1" type="ORF">EZS28_014658</name>
</gene>
<evidence type="ECO:0000313" key="1">
    <source>
        <dbReference type="EMBL" id="KAA6389816.1"/>
    </source>
</evidence>
<organism evidence="1 2">
    <name type="scientific">Streblomastix strix</name>
    <dbReference type="NCBI Taxonomy" id="222440"/>
    <lineage>
        <taxon>Eukaryota</taxon>
        <taxon>Metamonada</taxon>
        <taxon>Preaxostyla</taxon>
        <taxon>Oxymonadida</taxon>
        <taxon>Streblomastigidae</taxon>
        <taxon>Streblomastix</taxon>
    </lineage>
</organism>
<dbReference type="Proteomes" id="UP000324800">
    <property type="component" value="Unassembled WGS sequence"/>
</dbReference>
<comment type="caution">
    <text evidence="1">The sequence shown here is derived from an EMBL/GenBank/DDBJ whole genome shotgun (WGS) entry which is preliminary data.</text>
</comment>
<evidence type="ECO:0000313" key="2">
    <source>
        <dbReference type="Proteomes" id="UP000324800"/>
    </source>
</evidence>
<dbReference type="OrthoDB" id="10017160at2759"/>
<proteinExistence type="predicted"/>
<protein>
    <submittedName>
        <fullName evidence="1">Uncharacterized protein</fullName>
    </submittedName>
</protein>
<dbReference type="InterPro" id="IPR036397">
    <property type="entry name" value="RNaseH_sf"/>
</dbReference>
<name>A0A5J4W5C3_9EUKA</name>
<reference evidence="1 2" key="1">
    <citation type="submission" date="2019-03" db="EMBL/GenBank/DDBJ databases">
        <title>Single cell metagenomics reveals metabolic interactions within the superorganism composed of flagellate Streblomastix strix and complex community of Bacteroidetes bacteria on its surface.</title>
        <authorList>
            <person name="Treitli S.C."/>
            <person name="Kolisko M."/>
            <person name="Husnik F."/>
            <person name="Keeling P."/>
            <person name="Hampl V."/>
        </authorList>
    </citation>
    <scope>NUCLEOTIDE SEQUENCE [LARGE SCALE GENOMIC DNA]</scope>
    <source>
        <strain evidence="1">ST1C</strain>
    </source>
</reference>